<dbReference type="EMBL" id="AHJG01000251">
    <property type="protein sequence ID" value="EPA04811.1"/>
    <property type="molecule type" value="Genomic_DNA"/>
</dbReference>
<protein>
    <submittedName>
        <fullName evidence="1">Uncharacterized protein</fullName>
    </submittedName>
</protein>
<feature type="non-terminal residue" evidence="1">
    <location>
        <position position="1"/>
    </location>
</feature>
<evidence type="ECO:0000313" key="2">
    <source>
        <dbReference type="Proteomes" id="UP000014065"/>
    </source>
</evidence>
<evidence type="ECO:0000313" key="1">
    <source>
        <dbReference type="EMBL" id="EPA04811.1"/>
    </source>
</evidence>
<proteinExistence type="predicted"/>
<name>S2E5N2_9ARCH</name>
<keyword evidence="2" id="KW-1185">Reference proteome</keyword>
<dbReference type="AlphaFoldDB" id="S2E5N2"/>
<sequence length="34" mass="3975">FAKSAIHLHLGSTLKNEKLKKYCSLYFSSMPFHF</sequence>
<accession>S2E5N2</accession>
<comment type="caution">
    <text evidence="1">The sequence shown here is derived from an EMBL/GenBank/DDBJ whole genome shotgun (WGS) entry which is preliminary data.</text>
</comment>
<dbReference type="Proteomes" id="UP000014065">
    <property type="component" value="Unassembled WGS sequence"/>
</dbReference>
<gene>
    <name evidence="1" type="ORF">BG20_I2454</name>
</gene>
<reference evidence="1 2" key="1">
    <citation type="journal article" date="2012" name="J. Bacteriol.">
        <title>Genome Sequence of "Candidatus Nitrosoarchaeum limnia" BG20, a Low-Salinity Ammonia-Oxidizing Archaeon from the San Francisco Bay Estuary.</title>
        <authorList>
            <person name="Mosier A.C."/>
            <person name="Allen E.E."/>
            <person name="Kim M."/>
            <person name="Ferriera S."/>
            <person name="Francis C.A."/>
        </authorList>
    </citation>
    <scope>NUCLEOTIDE SEQUENCE [LARGE SCALE GENOMIC DNA]</scope>
    <source>
        <strain evidence="1 2">BG20</strain>
    </source>
</reference>
<organism evidence="1 2">
    <name type="scientific">Candidatus Nitrosarchaeum limnium BG20</name>
    <dbReference type="NCBI Taxonomy" id="859192"/>
    <lineage>
        <taxon>Archaea</taxon>
        <taxon>Nitrososphaerota</taxon>
        <taxon>Nitrososphaeria</taxon>
        <taxon>Nitrosopumilales</taxon>
        <taxon>Nitrosopumilaceae</taxon>
        <taxon>Nitrosarchaeum</taxon>
    </lineage>
</organism>